<dbReference type="Gene3D" id="3.30.40.10">
    <property type="entry name" value="Zinc/RING finger domain, C3HC4 (zinc finger)"/>
    <property type="match status" value="1"/>
</dbReference>
<feature type="compositionally biased region" description="Polar residues" evidence="20">
    <location>
        <begin position="286"/>
        <end position="301"/>
    </location>
</feature>
<feature type="region of interest" description="Disordered" evidence="20">
    <location>
        <begin position="1574"/>
        <end position="1631"/>
    </location>
</feature>
<evidence type="ECO:0000256" key="5">
    <source>
        <dbReference type="ARBA" id="ARBA00022741"/>
    </source>
</evidence>
<dbReference type="InterPro" id="IPR013083">
    <property type="entry name" value="Znf_RING/FYVE/PHD"/>
</dbReference>
<evidence type="ECO:0000256" key="6">
    <source>
        <dbReference type="ARBA" id="ARBA00022753"/>
    </source>
</evidence>
<dbReference type="PANTHER" id="PTHR45748">
    <property type="entry name" value="1-PHOSPHATIDYLINOSITOL 3-PHOSPHATE 5-KINASE-RELATED"/>
    <property type="match status" value="1"/>
</dbReference>
<evidence type="ECO:0000256" key="13">
    <source>
        <dbReference type="ARBA" id="ARBA00023464"/>
    </source>
</evidence>
<keyword evidence="12" id="KW-0472">Membrane</keyword>
<dbReference type="OMA" id="LEVPDIW"/>
<feature type="compositionally biased region" description="Acidic residues" evidence="20">
    <location>
        <begin position="303"/>
        <end position="313"/>
    </location>
</feature>
<name>A0A8T2QCT2_CERRI</name>
<dbReference type="Pfam" id="PF00118">
    <property type="entry name" value="Cpn60_TCP1"/>
    <property type="match status" value="1"/>
</dbReference>
<evidence type="ECO:0000256" key="8">
    <source>
        <dbReference type="ARBA" id="ARBA00022777"/>
    </source>
</evidence>
<accession>A0A8T2QCT2</accession>
<keyword evidence="10 18" id="KW-0067">ATP-binding</keyword>
<evidence type="ECO:0000256" key="18">
    <source>
        <dbReference type="PROSITE-ProRule" id="PRU00781"/>
    </source>
</evidence>
<feature type="compositionally biased region" description="Polar residues" evidence="20">
    <location>
        <begin position="218"/>
        <end position="228"/>
    </location>
</feature>
<evidence type="ECO:0000259" key="22">
    <source>
        <dbReference type="PROSITE" id="PS51455"/>
    </source>
</evidence>
<dbReference type="InterPro" id="IPR000306">
    <property type="entry name" value="Znf_FYVE"/>
</dbReference>
<evidence type="ECO:0000256" key="11">
    <source>
        <dbReference type="ARBA" id="ARBA00023054"/>
    </source>
</evidence>
<dbReference type="InterPro" id="IPR017455">
    <property type="entry name" value="Znf_FYVE-rel"/>
</dbReference>
<sequence length="1964" mass="219449">MEALEIVFCDLVQRFKLWLPRKVEQQVLSRDFWMPDQSCRVCYECDIPFSIFNRRHHCRICGRVFCGKCTQNTLPLIDSQTGRCHERERVRACNFCYKLKQEECKRQTNETVAKPSTQASTPSSSSFSVSSSGTSTTGSSSSTVSSTVNPSHISVPYGYKTSLSDRIDPIAEWKPAEPIHRGRKSIKSNSSKGRDVSPNPYDFCSNRSEDEVDDPNDGSLQTKRSSYVQSQEEEEDDSCIETELINIVPKQGPTDIVAGSIADINLYKNTDDNARNEEDNLRRENSLQVERSLSKRSTLSSDDYYEGPEESVDESNLYTPSLVHDSVQVVAEELVDVENNESIWVPPPPEDKDDEMTVSLADDADDEDGDSGWGSLSSSEYRIREKATASQEQRRAMRAVVDGHFRALVGQLLDGEGLDGDDCGKESWLEIVASMASQAASLFKPDTSKDGGMDPGAYVKVKCIASGKPSESCVIKGVVCKKNVAHRRMSSRYKSPRLLLLGGALEYQRVSNQLSSLDTLLQQEKDHLCMAASKIEAHRPNVVLVEKNVSRQAQEQLLAKEISLVLNVKRPLLERIARCTGAEIVPCPDQIMKAKLGHCDFFHVERFAEELGSVGQVGKSQGKTLMFFDGCPKPLGCTVLLRGGKVEELKKVKRVVQFAVFAAYQLALETSFLVDEGAAVPELSFRSPMLPSINSGTWSDLHRNTSSSTFAAPCSVTSSCFSSRSNSPSGSPRGSDAHGYSTRMFDNSRSRIISYSVLPASVGVPSEKRVLSKSQSTIYNMSIGIQNLTSMYRHGMRFSNTSLNQLEFTESENSALARQMLKMKTELENQAQNGFLGDQEANHEEFPPSPSDHQSILVSFSSTCLRKRRVCERGHLFRIKYYGSFDKPLGKFLKDTVFDPSNVCGICEEKRDAHLHCYMHRQGSLTISVHRQKEVLLGEHEGKIWMWHRCLKCPRLNNVPPATRRVLMSDAAWGLSFGKFLELSFSNHAAASRVAACGHSLHRDCLRFYGFGSMVACFRYVPIKVHSVYLPPSKLEFNHPDLDEWLVNERDEIRDKGKLVFSKHFNALRELEEQVVSSGIRKAPEIRRWIIECEASLMHDQKVFLESLQNAAPMRSHSCDLFADILKLNYTRRMLSTFSLQWDRKIMNVQASHKLHKVMLTSRSVNLHESSFLSGIKDGRLLETEEAPTDSACEVDELRRPVVTHDNVFGELLPTLKKASSDSVGDGMGTGSQAIAHVDGNLTDSSCLSSNIELNGQCHEQSSAMTLMNEVTGDIRASSYNVQPGSHDEEQDPKLFSKVHSSNEGILDNLTHHNQRDQLTDVPGSENLFEGLNELDTRSLLSNHSFLSVKDKEREALLEEENSGLYSNMLDKDNILVRRALSEGQFPVLADLSDTFEAALTGNGQTVEAHEVHISSTGQEIASQGSTISLCVMLDEPVAAATVETDPEVAGDPASRSSAIVSLSEEVGCGSESVVACTPSSSVRGEKSEDPGLLETPVPNLYNIYNKVSPHSFNGLSTDDPHQLYNSYEAKLPLGEGRIFLPPGILDTIIPVYDDEPTSIIAYAITSQQYQSHLSDGTSERERFWDAEKESDTKQEVKDKDLDTPSTESAISHPLQNFENPSEQSESTPRDKIVRADETANMSSKESFNLQYLKATHVKVSFTEEDKPHGMVKFMVTCYYAKQFDALRKTCCSDQMDFVRSLCRCKKWGAQGGKSNVFFAKTKDDRFVIKQVTKTELESFIKFAPAYFKYLSETLKSGSPTCLAKILGIFQVTVKHWKPGKEVRMDLMVMENLLYGRHVTRLYDLKGSLRSRYNADTTGKNKVLLDQNLLESMLTNPIFIGNKAKRILERAVWNDTSFLASVDVMDYSLLVGIDEERCQLVLGIIDFMRQYTWDKHLESWVKASGILGGPKNAQPTVISPKQYKKRFRKAMKNYFLMVPDQWSPATEIFGPPHVDSVESFQSTA</sequence>
<dbReference type="PROSITE" id="PS50178">
    <property type="entry name" value="ZF_FYVE"/>
    <property type="match status" value="1"/>
</dbReference>
<keyword evidence="6" id="KW-0967">Endosome</keyword>
<dbReference type="SUPFAM" id="SSF52029">
    <property type="entry name" value="GroEL apical domain-like"/>
    <property type="match status" value="1"/>
</dbReference>
<dbReference type="FunFam" id="3.30.800.10:FF:000007">
    <property type="entry name" value="Putative 1-phosphatidylinositol-4-phosphate 5-kinase/ zinc ion binding family"/>
    <property type="match status" value="1"/>
</dbReference>
<keyword evidence="8 18" id="KW-0418">Kinase</keyword>
<proteinExistence type="predicted"/>
<dbReference type="SUPFAM" id="SSF56104">
    <property type="entry name" value="SAICAR synthase-like"/>
    <property type="match status" value="1"/>
</dbReference>
<feature type="coiled-coil region" evidence="19">
    <location>
        <begin position="806"/>
        <end position="833"/>
    </location>
</feature>
<dbReference type="OrthoDB" id="158357at2759"/>
<dbReference type="Gene3D" id="3.30.810.10">
    <property type="entry name" value="2-Layer Sandwich"/>
    <property type="match status" value="1"/>
</dbReference>
<organism evidence="23 24">
    <name type="scientific">Ceratopteris richardii</name>
    <name type="common">Triangle waterfern</name>
    <dbReference type="NCBI Taxonomy" id="49495"/>
    <lineage>
        <taxon>Eukaryota</taxon>
        <taxon>Viridiplantae</taxon>
        <taxon>Streptophyta</taxon>
        <taxon>Embryophyta</taxon>
        <taxon>Tracheophyta</taxon>
        <taxon>Polypodiopsida</taxon>
        <taxon>Polypodiidae</taxon>
        <taxon>Polypodiales</taxon>
        <taxon>Pteridineae</taxon>
        <taxon>Pteridaceae</taxon>
        <taxon>Parkerioideae</taxon>
        <taxon>Ceratopteris</taxon>
    </lineage>
</organism>
<comment type="subcellular location">
    <subcellularLocation>
        <location evidence="1">Endosome membrane</location>
        <topology evidence="1">Peripheral membrane protein</topology>
    </subcellularLocation>
</comment>
<dbReference type="InterPro" id="IPR002498">
    <property type="entry name" value="PInositol-4-P-4/5-kinase_core"/>
</dbReference>
<evidence type="ECO:0000256" key="4">
    <source>
        <dbReference type="ARBA" id="ARBA00022723"/>
    </source>
</evidence>
<dbReference type="SUPFAM" id="SSF57903">
    <property type="entry name" value="FYVE/PHD zinc finger"/>
    <property type="match status" value="1"/>
</dbReference>
<feature type="domain" description="PIPK" evidence="22">
    <location>
        <begin position="1607"/>
        <end position="1935"/>
    </location>
</feature>
<keyword evidence="4" id="KW-0479">Metal-binding</keyword>
<evidence type="ECO:0000256" key="7">
    <source>
        <dbReference type="ARBA" id="ARBA00022771"/>
    </source>
</evidence>
<dbReference type="Gene3D" id="3.30.800.10">
    <property type="entry name" value="Phosphatidylinositol Phosphate Kinase II Beta"/>
    <property type="match status" value="1"/>
</dbReference>
<dbReference type="CDD" id="cd17300">
    <property type="entry name" value="PIPKc_PIKfyve"/>
    <property type="match status" value="1"/>
</dbReference>
<evidence type="ECO:0000259" key="21">
    <source>
        <dbReference type="PROSITE" id="PS50178"/>
    </source>
</evidence>
<evidence type="ECO:0000256" key="12">
    <source>
        <dbReference type="ARBA" id="ARBA00023136"/>
    </source>
</evidence>
<keyword evidence="5 18" id="KW-0547">Nucleotide-binding</keyword>
<dbReference type="InterPro" id="IPR027484">
    <property type="entry name" value="PInositol-4-P-5-kinase_N"/>
</dbReference>
<evidence type="ECO:0000256" key="1">
    <source>
        <dbReference type="ARBA" id="ARBA00004481"/>
    </source>
</evidence>
<comment type="subunit">
    <text evidence="13">Component of the PI(3,5)P2 regulatory complex at least composed of ATG18, SAC/FIG4, FAB1 and VAC14.</text>
</comment>
<feature type="region of interest" description="Disordered" evidence="20">
    <location>
        <begin position="180"/>
        <end position="238"/>
    </location>
</feature>
<reference evidence="23" key="1">
    <citation type="submission" date="2021-08" db="EMBL/GenBank/DDBJ databases">
        <title>WGS assembly of Ceratopteris richardii.</title>
        <authorList>
            <person name="Marchant D.B."/>
            <person name="Chen G."/>
            <person name="Jenkins J."/>
            <person name="Shu S."/>
            <person name="Leebens-Mack J."/>
            <person name="Grimwood J."/>
            <person name="Schmutz J."/>
            <person name="Soltis P."/>
            <person name="Soltis D."/>
            <person name="Chen Z.-H."/>
        </authorList>
    </citation>
    <scope>NUCLEOTIDE SEQUENCE</scope>
    <source>
        <strain evidence="23">Whitten #5841</strain>
        <tissue evidence="23">Leaf</tissue>
    </source>
</reference>
<dbReference type="Pfam" id="PF01504">
    <property type="entry name" value="PIP5K"/>
    <property type="match status" value="1"/>
</dbReference>
<dbReference type="Proteomes" id="UP000825935">
    <property type="component" value="Chromosome 36"/>
</dbReference>
<evidence type="ECO:0000256" key="20">
    <source>
        <dbReference type="SAM" id="MobiDB-lite"/>
    </source>
</evidence>
<dbReference type="EC" id="2.7.1.150" evidence="2"/>
<feature type="compositionally biased region" description="Low complexity" evidence="20">
    <location>
        <begin position="115"/>
        <end position="151"/>
    </location>
</feature>
<dbReference type="InterPro" id="IPR044769">
    <property type="entry name" value="PIKfyve_PIPKc"/>
</dbReference>
<feature type="compositionally biased region" description="Basic and acidic residues" evidence="20">
    <location>
        <begin position="271"/>
        <end position="285"/>
    </location>
</feature>
<dbReference type="PANTHER" id="PTHR45748:SF7">
    <property type="entry name" value="1-PHOSPHATIDYLINOSITOL 3-PHOSPHATE 5-KINASE-RELATED"/>
    <property type="match status" value="1"/>
</dbReference>
<evidence type="ECO:0000256" key="17">
    <source>
        <dbReference type="PROSITE-ProRule" id="PRU00091"/>
    </source>
</evidence>
<evidence type="ECO:0000256" key="2">
    <source>
        <dbReference type="ARBA" id="ARBA00012009"/>
    </source>
</evidence>
<dbReference type="SMART" id="SM00064">
    <property type="entry name" value="FYVE"/>
    <property type="match status" value="1"/>
</dbReference>
<dbReference type="InterPro" id="IPR027483">
    <property type="entry name" value="PInositol-4-P-4/5-kinase_C_sf"/>
</dbReference>
<feature type="region of interest" description="Disordered" evidence="20">
    <location>
        <begin position="271"/>
        <end position="316"/>
    </location>
</feature>
<dbReference type="Pfam" id="PF01363">
    <property type="entry name" value="FYVE"/>
    <property type="match status" value="1"/>
</dbReference>
<dbReference type="GO" id="GO:0005524">
    <property type="term" value="F:ATP binding"/>
    <property type="evidence" value="ECO:0007669"/>
    <property type="project" value="UniProtKB-UniRule"/>
</dbReference>
<feature type="compositionally biased region" description="Polar residues" evidence="20">
    <location>
        <begin position="1604"/>
        <end position="1627"/>
    </location>
</feature>
<keyword evidence="11 19" id="KW-0175">Coiled coil</keyword>
<dbReference type="FunFam" id="3.30.40.10:FF:000384">
    <property type="entry name" value="1-phosphatidylinositol-3-phosphate 5-kinase FAB1B"/>
    <property type="match status" value="1"/>
</dbReference>
<evidence type="ECO:0000256" key="14">
    <source>
        <dbReference type="ARBA" id="ARBA00077223"/>
    </source>
</evidence>
<dbReference type="CDD" id="cd03334">
    <property type="entry name" value="Fab1_TCP"/>
    <property type="match status" value="1"/>
</dbReference>
<dbReference type="GO" id="GO:0000285">
    <property type="term" value="F:1-phosphatidylinositol-3-phosphate 5-kinase activity"/>
    <property type="evidence" value="ECO:0007669"/>
    <property type="project" value="UniProtKB-EC"/>
</dbReference>
<dbReference type="InterPro" id="IPR011011">
    <property type="entry name" value="Znf_FYVE_PHD"/>
</dbReference>
<feature type="region of interest" description="Disordered" evidence="20">
    <location>
        <begin position="722"/>
        <end position="742"/>
    </location>
</feature>
<evidence type="ECO:0000256" key="10">
    <source>
        <dbReference type="ARBA" id="ARBA00022840"/>
    </source>
</evidence>
<dbReference type="EMBL" id="CM035441">
    <property type="protein sequence ID" value="KAH7281273.1"/>
    <property type="molecule type" value="Genomic_DNA"/>
</dbReference>
<dbReference type="InterPro" id="IPR027409">
    <property type="entry name" value="GroEL-like_apical_dom_sf"/>
</dbReference>
<keyword evidence="9" id="KW-0862">Zinc</keyword>
<evidence type="ECO:0000256" key="9">
    <source>
        <dbReference type="ARBA" id="ARBA00022833"/>
    </source>
</evidence>
<dbReference type="GO" id="GO:0008270">
    <property type="term" value="F:zinc ion binding"/>
    <property type="evidence" value="ECO:0007669"/>
    <property type="project" value="UniProtKB-KW"/>
</dbReference>
<dbReference type="FunFam" id="3.50.7.10:FF:000007">
    <property type="entry name" value="1-phosphatidylinositol 3-phosphate 5-kinase isoform X1"/>
    <property type="match status" value="1"/>
</dbReference>
<feature type="compositionally biased region" description="Basic and acidic residues" evidence="20">
    <location>
        <begin position="1578"/>
        <end position="1603"/>
    </location>
</feature>
<feature type="region of interest" description="Disordered" evidence="20">
    <location>
        <begin position="108"/>
        <end position="151"/>
    </location>
</feature>
<dbReference type="FunFam" id="3.30.810.10:FF:000001">
    <property type="entry name" value="1-phosphatidylinositol 3-phosphate 5-kinase FAB1"/>
    <property type="match status" value="1"/>
</dbReference>
<protein>
    <recommendedName>
        <fullName evidence="2">1-phosphatidylinositol-3-phosphate 5-kinase</fullName>
        <ecNumber evidence="2">2.7.1.150</ecNumber>
    </recommendedName>
    <alternativeName>
        <fullName evidence="15">FYVE finger-containing phosphoinositide kinase</fullName>
    </alternativeName>
    <alternativeName>
        <fullName evidence="16">PIKfyve</fullName>
    </alternativeName>
    <alternativeName>
        <fullName evidence="14">Phosphatidylinositol 3-phosphate 5-kinase type III</fullName>
    </alternativeName>
</protein>
<dbReference type="InterPro" id="IPR002423">
    <property type="entry name" value="Cpn60/GroEL/TCP-1"/>
</dbReference>
<evidence type="ECO:0000256" key="3">
    <source>
        <dbReference type="ARBA" id="ARBA00022679"/>
    </source>
</evidence>
<evidence type="ECO:0000313" key="23">
    <source>
        <dbReference type="EMBL" id="KAH7281273.1"/>
    </source>
</evidence>
<comment type="caution">
    <text evidence="23">The sequence shown here is derived from an EMBL/GenBank/DDBJ whole genome shotgun (WGS) entry which is preliminary data.</text>
</comment>
<keyword evidence="7 17" id="KW-0863">Zinc-finger</keyword>
<dbReference type="Gene3D" id="3.50.7.10">
    <property type="entry name" value="GroEL"/>
    <property type="match status" value="1"/>
</dbReference>
<evidence type="ECO:0000313" key="24">
    <source>
        <dbReference type="Proteomes" id="UP000825935"/>
    </source>
</evidence>
<dbReference type="PROSITE" id="PS51455">
    <property type="entry name" value="PIPK"/>
    <property type="match status" value="1"/>
</dbReference>
<gene>
    <name evidence="23" type="ORF">KP509_36G038800</name>
</gene>
<evidence type="ECO:0000256" key="16">
    <source>
        <dbReference type="ARBA" id="ARBA00081348"/>
    </source>
</evidence>
<dbReference type="GO" id="GO:0010008">
    <property type="term" value="C:endosome membrane"/>
    <property type="evidence" value="ECO:0007669"/>
    <property type="project" value="UniProtKB-SubCell"/>
</dbReference>
<evidence type="ECO:0000256" key="19">
    <source>
        <dbReference type="SAM" id="Coils"/>
    </source>
</evidence>
<feature type="compositionally biased region" description="Low complexity" evidence="20">
    <location>
        <begin position="722"/>
        <end position="734"/>
    </location>
</feature>
<dbReference type="GO" id="GO:0046854">
    <property type="term" value="P:phosphatidylinositol phosphate biosynthetic process"/>
    <property type="evidence" value="ECO:0007669"/>
    <property type="project" value="TreeGrafter"/>
</dbReference>
<dbReference type="SMART" id="SM00330">
    <property type="entry name" value="PIPKc"/>
    <property type="match status" value="1"/>
</dbReference>
<keyword evidence="24" id="KW-1185">Reference proteome</keyword>
<feature type="domain" description="FYVE-type" evidence="21">
    <location>
        <begin position="36"/>
        <end position="101"/>
    </location>
</feature>
<evidence type="ECO:0000256" key="15">
    <source>
        <dbReference type="ARBA" id="ARBA00077675"/>
    </source>
</evidence>
<keyword evidence="3 18" id="KW-0808">Transferase</keyword>